<dbReference type="InterPro" id="IPR027309">
    <property type="entry name" value="P2X_extracellular_dom_sf"/>
</dbReference>
<evidence type="ECO:0000256" key="3">
    <source>
        <dbReference type="ARBA" id="ARBA00022448"/>
    </source>
</evidence>
<dbReference type="GO" id="GO:0016020">
    <property type="term" value="C:membrane"/>
    <property type="evidence" value="ECO:0007669"/>
    <property type="project" value="TreeGrafter"/>
</dbReference>
<evidence type="ECO:0000313" key="13">
    <source>
        <dbReference type="Proteomes" id="UP000324629"/>
    </source>
</evidence>
<comment type="similarity">
    <text evidence="2">Belongs to the P2X receptor family.</text>
</comment>
<dbReference type="GO" id="GO:0004931">
    <property type="term" value="F:extracellularly ATP-gated monoatomic cation channel activity"/>
    <property type="evidence" value="ECO:0007669"/>
    <property type="project" value="TreeGrafter"/>
</dbReference>
<comment type="caution">
    <text evidence="12">The sequence shown here is derived from an EMBL/GenBank/DDBJ whole genome shotgun (WGS) entry which is preliminary data.</text>
</comment>
<dbReference type="Pfam" id="PF00864">
    <property type="entry name" value="P2X_receptor"/>
    <property type="match status" value="1"/>
</dbReference>
<dbReference type="InterPro" id="IPR053792">
    <property type="entry name" value="P2X_RECEPTOR_CS"/>
</dbReference>
<evidence type="ECO:0000256" key="5">
    <source>
        <dbReference type="ARBA" id="ARBA00022989"/>
    </source>
</evidence>
<evidence type="ECO:0000256" key="4">
    <source>
        <dbReference type="ARBA" id="ARBA00022692"/>
    </source>
</evidence>
<protein>
    <submittedName>
        <fullName evidence="12">Uncharacterized protein</fullName>
    </submittedName>
</protein>
<keyword evidence="8" id="KW-1071">Ligand-gated ion channel</keyword>
<keyword evidence="9" id="KW-0407">Ion channel</keyword>
<dbReference type="AlphaFoldDB" id="A0A5J4NUW9"/>
<evidence type="ECO:0000256" key="7">
    <source>
        <dbReference type="ARBA" id="ARBA00023136"/>
    </source>
</evidence>
<reference evidence="12 13" key="1">
    <citation type="journal article" date="2019" name="Gigascience">
        <title>Whole-genome sequence of the oriental lung fluke Paragonimus westermani.</title>
        <authorList>
            <person name="Oey H."/>
            <person name="Zakrzewski M."/>
            <person name="Narain K."/>
            <person name="Devi K.R."/>
            <person name="Agatsuma T."/>
            <person name="Nawaratna S."/>
            <person name="Gobert G.N."/>
            <person name="Jones M.K."/>
            <person name="Ragan M.A."/>
            <person name="McManus D.P."/>
            <person name="Krause L."/>
        </authorList>
    </citation>
    <scope>NUCLEOTIDE SEQUENCE [LARGE SCALE GENOMIC DNA]</scope>
    <source>
        <strain evidence="12 13">IND2009</strain>
    </source>
</reference>
<name>A0A5J4NUW9_9TREM</name>
<dbReference type="Proteomes" id="UP000324629">
    <property type="component" value="Unassembled WGS sequence"/>
</dbReference>
<evidence type="ECO:0000256" key="2">
    <source>
        <dbReference type="ARBA" id="ARBA00009848"/>
    </source>
</evidence>
<evidence type="ECO:0000256" key="10">
    <source>
        <dbReference type="SAM" id="MobiDB-lite"/>
    </source>
</evidence>
<evidence type="ECO:0000313" key="12">
    <source>
        <dbReference type="EMBL" id="KAA3679321.1"/>
    </source>
</evidence>
<evidence type="ECO:0000256" key="9">
    <source>
        <dbReference type="ARBA" id="ARBA00023303"/>
    </source>
</evidence>
<dbReference type="PANTHER" id="PTHR10125:SF31">
    <property type="entry name" value="P2X RECEPTOR E"/>
    <property type="match status" value="1"/>
</dbReference>
<proteinExistence type="inferred from homology"/>
<accession>A0A5J4NUW9</accession>
<evidence type="ECO:0000256" key="1">
    <source>
        <dbReference type="ARBA" id="ARBA00004308"/>
    </source>
</evidence>
<evidence type="ECO:0000256" key="11">
    <source>
        <dbReference type="SAM" id="Phobius"/>
    </source>
</evidence>
<keyword evidence="3" id="KW-0813">Transport</keyword>
<gene>
    <name evidence="12" type="ORF">DEA37_0000790</name>
</gene>
<evidence type="ECO:0000256" key="6">
    <source>
        <dbReference type="ARBA" id="ARBA00023065"/>
    </source>
</evidence>
<dbReference type="GO" id="GO:0098794">
    <property type="term" value="C:postsynapse"/>
    <property type="evidence" value="ECO:0007669"/>
    <property type="project" value="GOC"/>
</dbReference>
<dbReference type="Gene3D" id="2.60.490.10">
    <property type="entry name" value="atp-gated p2x4 ion channel domain"/>
    <property type="match status" value="1"/>
</dbReference>
<dbReference type="EMBL" id="QNGE01000776">
    <property type="protein sequence ID" value="KAA3679321.1"/>
    <property type="molecule type" value="Genomic_DNA"/>
</dbReference>
<dbReference type="GO" id="GO:0070588">
    <property type="term" value="P:calcium ion transmembrane transport"/>
    <property type="evidence" value="ECO:0007669"/>
    <property type="project" value="TreeGrafter"/>
</dbReference>
<dbReference type="InterPro" id="IPR059116">
    <property type="entry name" value="P2X_receptor"/>
</dbReference>
<feature type="region of interest" description="Disordered" evidence="10">
    <location>
        <begin position="136"/>
        <end position="179"/>
    </location>
</feature>
<comment type="subcellular location">
    <subcellularLocation>
        <location evidence="1">Endomembrane system</location>
    </subcellularLocation>
</comment>
<keyword evidence="7 11" id="KW-0472">Membrane</keyword>
<evidence type="ECO:0000256" key="8">
    <source>
        <dbReference type="ARBA" id="ARBA00023286"/>
    </source>
</evidence>
<keyword evidence="13" id="KW-1185">Reference proteome</keyword>
<dbReference type="PROSITE" id="PS01212">
    <property type="entry name" value="P2X_RECEPTOR"/>
    <property type="match status" value="1"/>
</dbReference>
<feature type="transmembrane region" description="Helical" evidence="11">
    <location>
        <begin position="91"/>
        <end position="113"/>
    </location>
</feature>
<organism evidence="12 13">
    <name type="scientific">Paragonimus westermani</name>
    <dbReference type="NCBI Taxonomy" id="34504"/>
    <lineage>
        <taxon>Eukaryota</taxon>
        <taxon>Metazoa</taxon>
        <taxon>Spiralia</taxon>
        <taxon>Lophotrochozoa</taxon>
        <taxon>Platyhelminthes</taxon>
        <taxon>Trematoda</taxon>
        <taxon>Digenea</taxon>
        <taxon>Plagiorchiida</taxon>
        <taxon>Troglotremata</taxon>
        <taxon>Troglotrematidae</taxon>
        <taxon>Paragonimus</taxon>
    </lineage>
</organism>
<keyword evidence="4 11" id="KW-0812">Transmembrane</keyword>
<dbReference type="GO" id="GO:0012505">
    <property type="term" value="C:endomembrane system"/>
    <property type="evidence" value="ECO:0007669"/>
    <property type="project" value="UniProtKB-SubCell"/>
</dbReference>
<keyword evidence="5 11" id="KW-1133">Transmembrane helix</keyword>
<sequence>MHEHPEHREEGQGIRSSKRGGVIGINIDWECDLDWSVKYCNPSYAFRRLDDANAPIAKGFNFRLREQVERFVSLYQGTARKFHILPLTMNIGSGLALLGLAPTICDIIILNLLRYKDIYHRAKFEVITEEREKLAARKENRAKPYSVSAAEEEVDVTVKGKKKKGKEISEVTPELTSSQ</sequence>
<dbReference type="PANTHER" id="PTHR10125">
    <property type="entry name" value="P2X PURINOCEPTOR"/>
    <property type="match status" value="1"/>
</dbReference>
<keyword evidence="6" id="KW-0406">Ion transport</keyword>